<reference evidence="2 3" key="1">
    <citation type="submission" date="2018-03" db="EMBL/GenBank/DDBJ databases">
        <title>The draft genome of Mesorhizobium sp. 6GN-30.</title>
        <authorList>
            <person name="Liu L."/>
            <person name="Li L."/>
            <person name="Wang T."/>
            <person name="Zhang X."/>
            <person name="Liang L."/>
        </authorList>
    </citation>
    <scope>NUCLEOTIDE SEQUENCE [LARGE SCALE GENOMIC DNA]</scope>
    <source>
        <strain evidence="2 3">6GN30</strain>
    </source>
</reference>
<dbReference type="RefSeq" id="WP_106773493.1">
    <property type="nucleotide sequence ID" value="NZ_PXYK01000016.1"/>
</dbReference>
<keyword evidence="3" id="KW-1185">Reference proteome</keyword>
<dbReference type="InterPro" id="IPR023606">
    <property type="entry name" value="CoA-Trfase_III_dom_1_sf"/>
</dbReference>
<evidence type="ECO:0000313" key="2">
    <source>
        <dbReference type="EMBL" id="PSJ57815.1"/>
    </source>
</evidence>
<evidence type="ECO:0000313" key="3">
    <source>
        <dbReference type="Proteomes" id="UP000241229"/>
    </source>
</evidence>
<dbReference type="Proteomes" id="UP000241229">
    <property type="component" value="Unassembled WGS sequence"/>
</dbReference>
<feature type="region of interest" description="Disordered" evidence="1">
    <location>
        <begin position="330"/>
        <end position="355"/>
    </location>
</feature>
<protein>
    <submittedName>
        <fullName evidence="2">Carnitine dehydratase</fullName>
    </submittedName>
</protein>
<dbReference type="Pfam" id="PF02515">
    <property type="entry name" value="CoA_transf_3"/>
    <property type="match status" value="1"/>
</dbReference>
<dbReference type="PANTHER" id="PTHR48228:SF5">
    <property type="entry name" value="ALPHA-METHYLACYL-COA RACEMASE"/>
    <property type="match status" value="1"/>
</dbReference>
<organism evidence="2 3">
    <name type="scientific">Kumtagia ephedrae</name>
    <dbReference type="NCBI Taxonomy" id="2116701"/>
    <lineage>
        <taxon>Bacteria</taxon>
        <taxon>Pseudomonadati</taxon>
        <taxon>Pseudomonadota</taxon>
        <taxon>Alphaproteobacteria</taxon>
        <taxon>Hyphomicrobiales</taxon>
        <taxon>Phyllobacteriaceae</taxon>
        <taxon>Kumtagia</taxon>
    </lineage>
</organism>
<accession>A0A2P7S5R3</accession>
<comment type="caution">
    <text evidence="2">The sequence shown here is derived from an EMBL/GenBank/DDBJ whole genome shotgun (WGS) entry which is preliminary data.</text>
</comment>
<dbReference type="GO" id="GO:0003824">
    <property type="term" value="F:catalytic activity"/>
    <property type="evidence" value="ECO:0007669"/>
    <property type="project" value="InterPro"/>
</dbReference>
<name>A0A2P7S5R3_9HYPH</name>
<evidence type="ECO:0000256" key="1">
    <source>
        <dbReference type="SAM" id="MobiDB-lite"/>
    </source>
</evidence>
<sequence length="383" mass="40846">MGPLNGIRIVEMSNIGPGPFCGMLLADLGAEVVSVQRLAAADLGFDIDRRFDFLNRSKQAVAIDLKSAEGVAVVKEMIGRADMLIEGFRPGVMERLGLGHDICLGLNPRLIYGRMTGWGQDGPLSQTAGHDINYIAMAGALAAIGPKGGDPSVPLNLVGDFAGGSLYLAMGLLAALLEARRSGEGQVVDAAMVDGVASLMAMHMGYRQAKFWSLERGTNAVDGGAPWYTTYRTKDGRWVAVGAVEKRFYGELVDKLGLDAGTLPGQHDVKRWDELRAVFAERFAAKTRDEWEAVFAASDACVSPVLDMDEAPRHPAARVRQTYLDRDGVVEPAPAPRFSRTPAAAGSPPADPRDTTAAALAAWGIDRERIESLAQAGLIASRA</sequence>
<proteinExistence type="predicted"/>
<dbReference type="SUPFAM" id="SSF89796">
    <property type="entry name" value="CoA-transferase family III (CaiB/BaiF)"/>
    <property type="match status" value="1"/>
</dbReference>
<dbReference type="EMBL" id="PXYK01000016">
    <property type="protein sequence ID" value="PSJ57815.1"/>
    <property type="molecule type" value="Genomic_DNA"/>
</dbReference>
<dbReference type="InterPro" id="IPR003673">
    <property type="entry name" value="CoA-Trfase_fam_III"/>
</dbReference>
<dbReference type="PANTHER" id="PTHR48228">
    <property type="entry name" value="SUCCINYL-COA--D-CITRAMALATE COA-TRANSFERASE"/>
    <property type="match status" value="1"/>
</dbReference>
<dbReference type="OrthoDB" id="9806585at2"/>
<dbReference type="InterPro" id="IPR044855">
    <property type="entry name" value="CoA-Trfase_III_dom3_sf"/>
</dbReference>
<dbReference type="InterPro" id="IPR050509">
    <property type="entry name" value="CoA-transferase_III"/>
</dbReference>
<dbReference type="Gene3D" id="3.30.1540.10">
    <property type="entry name" value="formyl-coa transferase, domain 3"/>
    <property type="match status" value="1"/>
</dbReference>
<dbReference type="AlphaFoldDB" id="A0A2P7S5R3"/>
<dbReference type="Gene3D" id="3.40.50.10540">
    <property type="entry name" value="Crotonobetainyl-coa:carnitine coa-transferase, domain 1"/>
    <property type="match status" value="1"/>
</dbReference>
<gene>
    <name evidence="2" type="ORF">C7I84_17390</name>
</gene>